<dbReference type="PROSITE" id="PS50887">
    <property type="entry name" value="GGDEF"/>
    <property type="match status" value="1"/>
</dbReference>
<dbReference type="InterPro" id="IPR000160">
    <property type="entry name" value="GGDEF_dom"/>
</dbReference>
<dbReference type="PANTHER" id="PTHR45138">
    <property type="entry name" value="REGULATORY COMPONENTS OF SENSORY TRANSDUCTION SYSTEM"/>
    <property type="match status" value="1"/>
</dbReference>
<dbReference type="GO" id="GO:1902201">
    <property type="term" value="P:negative regulation of bacterial-type flagellum-dependent cell motility"/>
    <property type="evidence" value="ECO:0007669"/>
    <property type="project" value="TreeGrafter"/>
</dbReference>
<dbReference type="SUPFAM" id="SSF55073">
    <property type="entry name" value="Nucleotide cyclase"/>
    <property type="match status" value="1"/>
</dbReference>
<evidence type="ECO:0000259" key="3">
    <source>
        <dbReference type="PROSITE" id="PS50112"/>
    </source>
</evidence>
<dbReference type="Gene3D" id="3.30.450.20">
    <property type="entry name" value="PAS domain"/>
    <property type="match status" value="1"/>
</dbReference>
<dbReference type="InterPro" id="IPR001610">
    <property type="entry name" value="PAC"/>
</dbReference>
<dbReference type="InterPro" id="IPR013655">
    <property type="entry name" value="PAS_fold_3"/>
</dbReference>
<dbReference type="InterPro" id="IPR000700">
    <property type="entry name" value="PAS-assoc_C"/>
</dbReference>
<sequence length="342" mass="37930">MRPVRMSMTTAASLWLREHAAEVATLLEAGGRGTVAFELAERLGHVGHWQVGLADGLVTWSDSVYQILGVTRSDYTPTVETAIDFYHPEDRETVRNALRMAVQDHLPFEFSLRLIRADGRHRYVKSRGLVIHGQSGEPEAIFGVFVDITEQQEANLRLERIANVDVLTGLANRRNFDDALEKEWRRAARERTALSLIMIDIDRFKNFNDLYGHLYGDQCLKSVATALLTIVQRPGDLAARYGGEEFAVILSVTEHKGAMLVARAIRDAVASLSLHHAGNNNCGGIVTISLGVATAYPQADDLGLAWSRLVGEADVRLYEAKRTGRNRVVSSLRFSKHLAVTV</sequence>
<dbReference type="GO" id="GO:0005886">
    <property type="term" value="C:plasma membrane"/>
    <property type="evidence" value="ECO:0007669"/>
    <property type="project" value="TreeGrafter"/>
</dbReference>
<dbReference type="PANTHER" id="PTHR45138:SF9">
    <property type="entry name" value="DIGUANYLATE CYCLASE DGCM-RELATED"/>
    <property type="match status" value="1"/>
</dbReference>
<reference evidence="6 7" key="1">
    <citation type="submission" date="2019-05" db="EMBL/GenBank/DDBJ databases">
        <authorList>
            <person name="Pankratov T."/>
            <person name="Grouzdev D."/>
        </authorList>
    </citation>
    <scope>NUCLEOTIDE SEQUENCE [LARGE SCALE GENOMIC DNA]</scope>
    <source>
        <strain evidence="6 7">KEBCLARHB70R</strain>
    </source>
</reference>
<dbReference type="SMART" id="SM00267">
    <property type="entry name" value="GGDEF"/>
    <property type="match status" value="1"/>
</dbReference>
<dbReference type="CDD" id="cd01949">
    <property type="entry name" value="GGDEF"/>
    <property type="match status" value="1"/>
</dbReference>
<evidence type="ECO:0000313" key="7">
    <source>
        <dbReference type="Proteomes" id="UP000305654"/>
    </source>
</evidence>
<dbReference type="SUPFAM" id="SSF55785">
    <property type="entry name" value="PYP-like sensor domain (PAS domain)"/>
    <property type="match status" value="1"/>
</dbReference>
<feature type="domain" description="PAC" evidence="4">
    <location>
        <begin position="108"/>
        <end position="160"/>
    </location>
</feature>
<keyword evidence="7" id="KW-1185">Reference proteome</keyword>
<dbReference type="EMBL" id="VCDI01000018">
    <property type="protein sequence ID" value="TLU70484.1"/>
    <property type="molecule type" value="Genomic_DNA"/>
</dbReference>
<dbReference type="EC" id="2.7.7.65" evidence="1"/>
<dbReference type="Proteomes" id="UP000305654">
    <property type="component" value="Unassembled WGS sequence"/>
</dbReference>
<dbReference type="InterPro" id="IPR050469">
    <property type="entry name" value="Diguanylate_Cyclase"/>
</dbReference>
<evidence type="ECO:0000259" key="4">
    <source>
        <dbReference type="PROSITE" id="PS50113"/>
    </source>
</evidence>
<dbReference type="GO" id="GO:0043709">
    <property type="term" value="P:cell adhesion involved in single-species biofilm formation"/>
    <property type="evidence" value="ECO:0007669"/>
    <property type="project" value="TreeGrafter"/>
</dbReference>
<dbReference type="Gene3D" id="2.10.70.100">
    <property type="match status" value="1"/>
</dbReference>
<evidence type="ECO:0000313" key="6">
    <source>
        <dbReference type="EMBL" id="TLU70484.1"/>
    </source>
</evidence>
<organism evidence="6 7">
    <name type="scientific">Lichenicoccus roseus</name>
    <dbReference type="NCBI Taxonomy" id="2683649"/>
    <lineage>
        <taxon>Bacteria</taxon>
        <taxon>Pseudomonadati</taxon>
        <taxon>Pseudomonadota</taxon>
        <taxon>Alphaproteobacteria</taxon>
        <taxon>Acetobacterales</taxon>
        <taxon>Acetobacteraceae</taxon>
        <taxon>Lichenicoccus</taxon>
    </lineage>
</organism>
<dbReference type="PROSITE" id="PS50112">
    <property type="entry name" value="PAS"/>
    <property type="match status" value="1"/>
</dbReference>
<dbReference type="InterPro" id="IPR029787">
    <property type="entry name" value="Nucleotide_cyclase"/>
</dbReference>
<comment type="caution">
    <text evidence="6">The sequence shown here is derived from an EMBL/GenBank/DDBJ whole genome shotgun (WGS) entry which is preliminary data.</text>
</comment>
<dbReference type="Pfam" id="PF00990">
    <property type="entry name" value="GGDEF"/>
    <property type="match status" value="1"/>
</dbReference>
<dbReference type="FunFam" id="3.30.70.270:FF:000001">
    <property type="entry name" value="Diguanylate cyclase domain protein"/>
    <property type="match status" value="1"/>
</dbReference>
<dbReference type="OrthoDB" id="9812260at2"/>
<dbReference type="InterPro" id="IPR035965">
    <property type="entry name" value="PAS-like_dom_sf"/>
</dbReference>
<accession>A0A5R9IYB5</accession>
<dbReference type="CDD" id="cd00130">
    <property type="entry name" value="PAS"/>
    <property type="match status" value="1"/>
</dbReference>
<dbReference type="InterPro" id="IPR000014">
    <property type="entry name" value="PAS"/>
</dbReference>
<feature type="domain" description="GGDEF" evidence="5">
    <location>
        <begin position="192"/>
        <end position="333"/>
    </location>
</feature>
<evidence type="ECO:0000256" key="2">
    <source>
        <dbReference type="ARBA" id="ARBA00034247"/>
    </source>
</evidence>
<evidence type="ECO:0000259" key="5">
    <source>
        <dbReference type="PROSITE" id="PS50887"/>
    </source>
</evidence>
<dbReference type="NCBIfam" id="TIGR00229">
    <property type="entry name" value="sensory_box"/>
    <property type="match status" value="1"/>
</dbReference>
<dbReference type="Pfam" id="PF08447">
    <property type="entry name" value="PAS_3"/>
    <property type="match status" value="1"/>
</dbReference>
<protein>
    <recommendedName>
        <fullName evidence="1">diguanylate cyclase</fullName>
        <ecNumber evidence="1">2.7.7.65</ecNumber>
    </recommendedName>
</protein>
<evidence type="ECO:0000256" key="1">
    <source>
        <dbReference type="ARBA" id="ARBA00012528"/>
    </source>
</evidence>
<dbReference type="PROSITE" id="PS50113">
    <property type="entry name" value="PAC"/>
    <property type="match status" value="1"/>
</dbReference>
<proteinExistence type="predicted"/>
<gene>
    <name evidence="6" type="ORF">FE263_21735</name>
</gene>
<feature type="domain" description="PAS" evidence="3">
    <location>
        <begin position="57"/>
        <end position="105"/>
    </location>
</feature>
<dbReference type="NCBIfam" id="TIGR00254">
    <property type="entry name" value="GGDEF"/>
    <property type="match status" value="1"/>
</dbReference>
<name>A0A5R9IYB5_9PROT</name>
<dbReference type="Gene3D" id="3.30.70.270">
    <property type="match status" value="1"/>
</dbReference>
<comment type="catalytic activity">
    <reaction evidence="2">
        <text>2 GTP = 3',3'-c-di-GMP + 2 diphosphate</text>
        <dbReference type="Rhea" id="RHEA:24898"/>
        <dbReference type="ChEBI" id="CHEBI:33019"/>
        <dbReference type="ChEBI" id="CHEBI:37565"/>
        <dbReference type="ChEBI" id="CHEBI:58805"/>
        <dbReference type="EC" id="2.7.7.65"/>
    </reaction>
</comment>
<dbReference type="InterPro" id="IPR043128">
    <property type="entry name" value="Rev_trsase/Diguanyl_cyclase"/>
</dbReference>
<dbReference type="SMART" id="SM00086">
    <property type="entry name" value="PAC"/>
    <property type="match status" value="1"/>
</dbReference>
<dbReference type="AlphaFoldDB" id="A0A5R9IYB5"/>
<dbReference type="GO" id="GO:0052621">
    <property type="term" value="F:diguanylate cyclase activity"/>
    <property type="evidence" value="ECO:0007669"/>
    <property type="project" value="UniProtKB-EC"/>
</dbReference>